<comment type="catalytic activity">
    <reaction evidence="4">
        <text>L-alanine = D-alanine</text>
        <dbReference type="Rhea" id="RHEA:20249"/>
        <dbReference type="ChEBI" id="CHEBI:57416"/>
        <dbReference type="ChEBI" id="CHEBI:57972"/>
        <dbReference type="EC" id="5.1.1.1"/>
    </reaction>
</comment>
<dbReference type="Gene3D" id="3.20.20.10">
    <property type="entry name" value="Alanine racemase"/>
    <property type="match status" value="1"/>
</dbReference>
<sequence>MKFDSFRDTWAEVSLNAVRGNLHQFRKFIGQRVKLMAVVKADGYGHGAVEVSKAAIASGADYLAVAILDEALELREAGISHPLLILGYTPERSVRTAIMNQITLSVASMDMLDSIITQAQLLKMTAGIHLKIDTGMSRFGVVSQTEAVEMALKAASSNYIRLEGIFTHFANADSPDASYTHLQFERFQRVLQGIKEAGVEIPLQHCCNSAAAMNYPSMHLDMVRIGIALYGLYPDSTLKKHPIQLKPAMALKTKISMVKEVPATQPVGYGCTWTTSRDSILAILPIGYADGFSRLLSNRINLLVHEQSAPLVGRVCMDQAILNVTKISSCQPGDTVTIFGRDGSAFQSVDEIAEKIGTINYEVVCMVGKRVPRLFIDSRGNEIELDQRNTHPLVIGAS</sequence>
<comment type="function">
    <text evidence="4">Catalyzes the interconversion of L-alanine and D-alanine. May also act on other amino acids.</text>
</comment>
<dbReference type="UniPathway" id="UPA00042">
    <property type="reaction ID" value="UER00497"/>
</dbReference>
<evidence type="ECO:0000256" key="4">
    <source>
        <dbReference type="HAMAP-Rule" id="MF_01201"/>
    </source>
</evidence>
<evidence type="ECO:0000256" key="1">
    <source>
        <dbReference type="ARBA" id="ARBA00001933"/>
    </source>
</evidence>
<dbReference type="RefSeq" id="WP_118923722.1">
    <property type="nucleotide sequence ID" value="NZ_QWEG01000015.1"/>
</dbReference>
<evidence type="ECO:0000256" key="3">
    <source>
        <dbReference type="ARBA" id="ARBA00023235"/>
    </source>
</evidence>
<dbReference type="CDD" id="cd00430">
    <property type="entry name" value="PLPDE_III_AR"/>
    <property type="match status" value="1"/>
</dbReference>
<dbReference type="InterPro" id="IPR029066">
    <property type="entry name" value="PLP-binding_barrel"/>
</dbReference>
<proteinExistence type="inferred from homology"/>
<dbReference type="SUPFAM" id="SSF51419">
    <property type="entry name" value="PLP-binding barrel"/>
    <property type="match status" value="1"/>
</dbReference>
<comment type="pathway">
    <text evidence="4">Amino-acid biosynthesis; D-alanine biosynthesis; D-alanine from L-alanine: step 1/1.</text>
</comment>
<comment type="cofactor">
    <cofactor evidence="1 4 5">
        <name>pyridoxal 5'-phosphate</name>
        <dbReference type="ChEBI" id="CHEBI:597326"/>
    </cofactor>
</comment>
<dbReference type="HAMAP" id="MF_01201">
    <property type="entry name" value="Ala_racemase"/>
    <property type="match status" value="1"/>
</dbReference>
<dbReference type="EC" id="5.1.1.1" evidence="4"/>
<dbReference type="NCBIfam" id="TIGR00492">
    <property type="entry name" value="alr"/>
    <property type="match status" value="1"/>
</dbReference>
<protein>
    <recommendedName>
        <fullName evidence="4">Alanine racemase</fullName>
        <ecNumber evidence="4">5.1.1.1</ecNumber>
    </recommendedName>
</protein>
<dbReference type="InterPro" id="IPR020622">
    <property type="entry name" value="Ala_racemase_pyridoxalP-BS"/>
</dbReference>
<dbReference type="GO" id="GO:0005829">
    <property type="term" value="C:cytosol"/>
    <property type="evidence" value="ECO:0007669"/>
    <property type="project" value="TreeGrafter"/>
</dbReference>
<name>A0A417YL41_9BACI</name>
<dbReference type="OrthoDB" id="9813814at2"/>
<keyword evidence="9" id="KW-1185">Reference proteome</keyword>
<evidence type="ECO:0000313" key="8">
    <source>
        <dbReference type="EMBL" id="RHW34170.1"/>
    </source>
</evidence>
<reference evidence="8 9" key="1">
    <citation type="journal article" date="2017" name="Int. J. Syst. Evol. Microbiol.">
        <title>Bacillus notoginsengisoli sp. nov., a novel bacterium isolated from the rhizosphere of Panax notoginseng.</title>
        <authorList>
            <person name="Zhang M.Y."/>
            <person name="Cheng J."/>
            <person name="Cai Y."/>
            <person name="Zhang T.Y."/>
            <person name="Wu Y.Y."/>
            <person name="Manikprabhu D."/>
            <person name="Li W.J."/>
            <person name="Zhang Y.X."/>
        </authorList>
    </citation>
    <scope>NUCLEOTIDE SEQUENCE [LARGE SCALE GENOMIC DNA]</scope>
    <source>
        <strain evidence="8 9">JCM 30743</strain>
    </source>
</reference>
<dbReference type="GO" id="GO:0030632">
    <property type="term" value="P:D-alanine biosynthetic process"/>
    <property type="evidence" value="ECO:0007669"/>
    <property type="project" value="UniProtKB-UniRule"/>
</dbReference>
<dbReference type="GO" id="GO:0009252">
    <property type="term" value="P:peptidoglycan biosynthetic process"/>
    <property type="evidence" value="ECO:0007669"/>
    <property type="project" value="TreeGrafter"/>
</dbReference>
<dbReference type="InterPro" id="IPR009006">
    <property type="entry name" value="Ala_racemase/Decarboxylase_C"/>
</dbReference>
<feature type="domain" description="Alanine racemase C-terminal" evidence="7">
    <location>
        <begin position="248"/>
        <end position="376"/>
    </location>
</feature>
<dbReference type="AlphaFoldDB" id="A0A417YL41"/>
<dbReference type="InterPro" id="IPR011079">
    <property type="entry name" value="Ala_racemase_C"/>
</dbReference>
<dbReference type="GO" id="GO:0030170">
    <property type="term" value="F:pyridoxal phosphate binding"/>
    <property type="evidence" value="ECO:0007669"/>
    <property type="project" value="UniProtKB-UniRule"/>
</dbReference>
<dbReference type="EMBL" id="QWEG01000015">
    <property type="protein sequence ID" value="RHW34170.1"/>
    <property type="molecule type" value="Genomic_DNA"/>
</dbReference>
<dbReference type="InterPro" id="IPR000821">
    <property type="entry name" value="Ala_racemase"/>
</dbReference>
<dbReference type="SMART" id="SM01005">
    <property type="entry name" value="Ala_racemase_C"/>
    <property type="match status" value="1"/>
</dbReference>
<evidence type="ECO:0000256" key="5">
    <source>
        <dbReference type="PIRSR" id="PIRSR600821-50"/>
    </source>
</evidence>
<gene>
    <name evidence="8" type="ORF">D1B31_19935</name>
</gene>
<evidence type="ECO:0000259" key="7">
    <source>
        <dbReference type="SMART" id="SM01005"/>
    </source>
</evidence>
<evidence type="ECO:0000256" key="6">
    <source>
        <dbReference type="PIRSR" id="PIRSR600821-52"/>
    </source>
</evidence>
<dbReference type="InterPro" id="IPR001608">
    <property type="entry name" value="Ala_racemase_N"/>
</dbReference>
<dbReference type="Pfam" id="PF00842">
    <property type="entry name" value="Ala_racemase_C"/>
    <property type="match status" value="1"/>
</dbReference>
<evidence type="ECO:0000313" key="9">
    <source>
        <dbReference type="Proteomes" id="UP000284416"/>
    </source>
</evidence>
<feature type="binding site" evidence="4 6">
    <location>
        <position position="138"/>
    </location>
    <ligand>
        <name>substrate</name>
    </ligand>
</feature>
<dbReference type="PRINTS" id="PR00992">
    <property type="entry name" value="ALARACEMASE"/>
</dbReference>
<organism evidence="8 9">
    <name type="scientific">Neobacillus notoginsengisoli</name>
    <dbReference type="NCBI Taxonomy" id="1578198"/>
    <lineage>
        <taxon>Bacteria</taxon>
        <taxon>Bacillati</taxon>
        <taxon>Bacillota</taxon>
        <taxon>Bacilli</taxon>
        <taxon>Bacillales</taxon>
        <taxon>Bacillaceae</taxon>
        <taxon>Neobacillus</taxon>
    </lineage>
</organism>
<dbReference type="Pfam" id="PF01168">
    <property type="entry name" value="Ala_racemase_N"/>
    <property type="match status" value="1"/>
</dbReference>
<keyword evidence="3 4" id="KW-0413">Isomerase</keyword>
<dbReference type="PANTHER" id="PTHR30511:SF0">
    <property type="entry name" value="ALANINE RACEMASE, CATABOLIC-RELATED"/>
    <property type="match status" value="1"/>
</dbReference>
<comment type="caution">
    <text evidence="8">The sequence shown here is derived from an EMBL/GenBank/DDBJ whole genome shotgun (WGS) entry which is preliminary data.</text>
</comment>
<dbReference type="SUPFAM" id="SSF50621">
    <property type="entry name" value="Alanine racemase C-terminal domain-like"/>
    <property type="match status" value="1"/>
</dbReference>
<keyword evidence="2 4" id="KW-0663">Pyridoxal phosphate</keyword>
<dbReference type="Proteomes" id="UP000284416">
    <property type="component" value="Unassembled WGS sequence"/>
</dbReference>
<feature type="active site" description="Proton acceptor; specific for L-alanine" evidence="4">
    <location>
        <position position="269"/>
    </location>
</feature>
<feature type="binding site" evidence="4 6">
    <location>
        <position position="317"/>
    </location>
    <ligand>
        <name>substrate</name>
    </ligand>
</feature>
<dbReference type="GO" id="GO:0008784">
    <property type="term" value="F:alanine racemase activity"/>
    <property type="evidence" value="ECO:0007669"/>
    <property type="project" value="UniProtKB-UniRule"/>
</dbReference>
<dbReference type="Gene3D" id="2.40.37.10">
    <property type="entry name" value="Lyase, Ornithine Decarboxylase, Chain A, domain 1"/>
    <property type="match status" value="1"/>
</dbReference>
<comment type="similarity">
    <text evidence="4">Belongs to the alanine racemase family.</text>
</comment>
<dbReference type="PANTHER" id="PTHR30511">
    <property type="entry name" value="ALANINE RACEMASE"/>
    <property type="match status" value="1"/>
</dbReference>
<dbReference type="FunFam" id="3.20.20.10:FF:000002">
    <property type="entry name" value="Alanine racemase"/>
    <property type="match status" value="1"/>
</dbReference>
<dbReference type="PROSITE" id="PS00395">
    <property type="entry name" value="ALANINE_RACEMASE"/>
    <property type="match status" value="1"/>
</dbReference>
<evidence type="ECO:0000256" key="2">
    <source>
        <dbReference type="ARBA" id="ARBA00022898"/>
    </source>
</evidence>
<feature type="modified residue" description="N6-(pyridoxal phosphate)lysine" evidence="4 5">
    <location>
        <position position="40"/>
    </location>
</feature>
<accession>A0A417YL41</accession>
<feature type="active site" description="Proton acceptor; specific for D-alanine" evidence="4">
    <location>
        <position position="40"/>
    </location>
</feature>